<organism evidence="2 3">
    <name type="scientific">Aeromonas enteropelogenes</name>
    <name type="common">Aeromonas trota</name>
    <dbReference type="NCBI Taxonomy" id="29489"/>
    <lineage>
        <taxon>Bacteria</taxon>
        <taxon>Pseudomonadati</taxon>
        <taxon>Pseudomonadota</taxon>
        <taxon>Gammaproteobacteria</taxon>
        <taxon>Aeromonadales</taxon>
        <taxon>Aeromonadaceae</taxon>
        <taxon>Aeromonas</taxon>
    </lineage>
</organism>
<proteinExistence type="predicted"/>
<protein>
    <submittedName>
        <fullName evidence="2">Acyltransferase</fullName>
    </submittedName>
</protein>
<evidence type="ECO:0000313" key="2">
    <source>
        <dbReference type="EMBL" id="KXU79999.1"/>
    </source>
</evidence>
<dbReference type="PROSITE" id="PS51186">
    <property type="entry name" value="GNAT"/>
    <property type="match status" value="1"/>
</dbReference>
<dbReference type="EMBL" id="JMGO02000005">
    <property type="protein sequence ID" value="KXU79999.1"/>
    <property type="molecule type" value="Genomic_DNA"/>
</dbReference>
<dbReference type="InterPro" id="IPR000182">
    <property type="entry name" value="GNAT_dom"/>
</dbReference>
<dbReference type="GO" id="GO:0016747">
    <property type="term" value="F:acyltransferase activity, transferring groups other than amino-acyl groups"/>
    <property type="evidence" value="ECO:0007669"/>
    <property type="project" value="InterPro"/>
</dbReference>
<comment type="caution">
    <text evidence="2">The sequence shown here is derived from an EMBL/GenBank/DDBJ whole genome shotgun (WGS) entry which is preliminary data.</text>
</comment>
<keyword evidence="2" id="KW-0808">Transferase</keyword>
<dbReference type="CDD" id="cd04301">
    <property type="entry name" value="NAT_SF"/>
    <property type="match status" value="1"/>
</dbReference>
<dbReference type="AlphaFoldDB" id="A0A175VHN8"/>
<dbReference type="Pfam" id="PF13673">
    <property type="entry name" value="Acetyltransf_10"/>
    <property type="match status" value="1"/>
</dbReference>
<name>A0A175VHN8_AEREN</name>
<dbReference type="InterPro" id="IPR016181">
    <property type="entry name" value="Acyl_CoA_acyltransferase"/>
</dbReference>
<sequence>MNWILKPWSELTTDELYELLALRAEVFVVEQTCPFQDLDGLDRREGVWHLLGYRGDLLAAYARIMAPGIGDDSGAAIGRVVTSPRARGYGLGHQLIGEAVKACETRWPAHSIWLGAQAHLQGFYGQHGFLAEGEGYLEDDIPHMGMRKSVA</sequence>
<dbReference type="SUPFAM" id="SSF55729">
    <property type="entry name" value="Acyl-CoA N-acyltransferases (Nat)"/>
    <property type="match status" value="1"/>
</dbReference>
<keyword evidence="2" id="KW-0012">Acyltransferase</keyword>
<gene>
    <name evidence="2" type="ORF">LCR_15500</name>
</gene>
<dbReference type="Gene3D" id="3.40.630.30">
    <property type="match status" value="1"/>
</dbReference>
<dbReference type="Proteomes" id="UP000078435">
    <property type="component" value="Unassembled WGS sequence"/>
</dbReference>
<reference evidence="2 3" key="1">
    <citation type="submission" date="2016-02" db="EMBL/GenBank/DDBJ databases">
        <title>Draft genome sequence of Aeromonas trota strain 1999lcr isolated from cerebrospinal fluid (CSF).</title>
        <authorList>
            <person name="Dallagassa C.B."/>
            <person name="Prediger K.C."/>
            <person name="Weiss V.A."/>
            <person name="Assis F.E."/>
            <person name="Baura V."/>
            <person name="Cruz L.M."/>
            <person name="Souza E.M."/>
            <person name="Pedrosa F.O."/>
            <person name="Fadel-Picheth C.M."/>
        </authorList>
    </citation>
    <scope>NUCLEOTIDE SEQUENCE [LARGE SCALE GENOMIC DNA]</scope>
    <source>
        <strain evidence="2 3">1999lcr</strain>
    </source>
</reference>
<evidence type="ECO:0000259" key="1">
    <source>
        <dbReference type="PROSITE" id="PS51186"/>
    </source>
</evidence>
<accession>A0A175VHN8</accession>
<dbReference type="RefSeq" id="WP_026456888.1">
    <property type="nucleotide sequence ID" value="NZ_JMGO02000005.1"/>
</dbReference>
<feature type="domain" description="N-acetyltransferase" evidence="1">
    <location>
        <begin position="6"/>
        <end position="151"/>
    </location>
</feature>
<dbReference type="OrthoDB" id="9796171at2"/>
<evidence type="ECO:0000313" key="3">
    <source>
        <dbReference type="Proteomes" id="UP000078435"/>
    </source>
</evidence>